<dbReference type="Proteomes" id="UP001165677">
    <property type="component" value="Unassembled WGS sequence"/>
</dbReference>
<accession>A0ABT3EHQ2</accession>
<feature type="transmembrane region" description="Helical" evidence="1">
    <location>
        <begin position="144"/>
        <end position="162"/>
    </location>
</feature>
<comment type="caution">
    <text evidence="2">The sequence shown here is derived from an EMBL/GenBank/DDBJ whole genome shotgun (WGS) entry which is preliminary data.</text>
</comment>
<evidence type="ECO:0000313" key="3">
    <source>
        <dbReference type="Proteomes" id="UP001165677"/>
    </source>
</evidence>
<evidence type="ECO:0000313" key="2">
    <source>
        <dbReference type="EMBL" id="MCW1148098.1"/>
    </source>
</evidence>
<dbReference type="EMBL" id="JAPCIO010000004">
    <property type="protein sequence ID" value="MCW1148098.1"/>
    <property type="molecule type" value="Genomic_DNA"/>
</dbReference>
<keyword evidence="1" id="KW-0472">Membrane</keyword>
<dbReference type="RefSeq" id="WP_264368881.1">
    <property type="nucleotide sequence ID" value="NZ_JAPCIO010000004.1"/>
</dbReference>
<feature type="transmembrane region" description="Helical" evidence="1">
    <location>
        <begin position="112"/>
        <end position="132"/>
    </location>
</feature>
<reference evidence="2" key="1">
    <citation type="submission" date="2022-10" db="EMBL/GenBank/DDBJ databases">
        <title>Flavobacterium sp. nov., a bacterium isolated from lake sediment.</title>
        <authorList>
            <person name="Qu J.-H."/>
        </authorList>
    </citation>
    <scope>NUCLEOTIDE SEQUENCE</scope>
    <source>
        <strain evidence="2">TH16-21</strain>
    </source>
</reference>
<sequence>MNNSILNSIRFVVFLALQVLIFNNINLFGYLNPYPYILFILLYPVNSNKSVLLLGSFAMGILLDMFCNSGGIHTMSSLILAYVRPTLFKFSFGLSYEYQTVKIADKISPERITLLLLAIFIHHFVLFFFEYYRIDLIFTVLTRTLFSTLFTFIICLLTLYIIKPSKR</sequence>
<name>A0ABT3EHQ2_9FLAO</name>
<feature type="transmembrane region" description="Helical" evidence="1">
    <location>
        <begin position="51"/>
        <end position="83"/>
    </location>
</feature>
<organism evidence="2 3">
    <name type="scientific">Flavobacterium lacisediminis</name>
    <dbReference type="NCBI Taxonomy" id="2989705"/>
    <lineage>
        <taxon>Bacteria</taxon>
        <taxon>Pseudomonadati</taxon>
        <taxon>Bacteroidota</taxon>
        <taxon>Flavobacteriia</taxon>
        <taxon>Flavobacteriales</taxon>
        <taxon>Flavobacteriaceae</taxon>
        <taxon>Flavobacterium</taxon>
    </lineage>
</organism>
<proteinExistence type="predicted"/>
<keyword evidence="1" id="KW-0812">Transmembrane</keyword>
<protein>
    <submittedName>
        <fullName evidence="2">Rod shape-determining protein MreD</fullName>
    </submittedName>
</protein>
<gene>
    <name evidence="2" type="ORF">OJ995_07695</name>
</gene>
<feature type="transmembrane region" description="Helical" evidence="1">
    <location>
        <begin position="12"/>
        <end position="31"/>
    </location>
</feature>
<keyword evidence="3" id="KW-1185">Reference proteome</keyword>
<evidence type="ECO:0000256" key="1">
    <source>
        <dbReference type="SAM" id="Phobius"/>
    </source>
</evidence>
<keyword evidence="1" id="KW-1133">Transmembrane helix</keyword>